<feature type="domain" description="Heparinase II/III-like C-terminal" evidence="1">
    <location>
        <begin position="4"/>
        <end position="149"/>
    </location>
</feature>
<dbReference type="Pfam" id="PF07940">
    <property type="entry name" value="Hepar_II_III_C"/>
    <property type="match status" value="1"/>
</dbReference>
<evidence type="ECO:0000259" key="1">
    <source>
        <dbReference type="Pfam" id="PF07940"/>
    </source>
</evidence>
<proteinExistence type="predicted"/>
<accession>A0A382BB91</accession>
<dbReference type="InterPro" id="IPR012480">
    <property type="entry name" value="Hepar_II_III_C"/>
</dbReference>
<dbReference type="GO" id="GO:0016829">
    <property type="term" value="F:lyase activity"/>
    <property type="evidence" value="ECO:0007669"/>
    <property type="project" value="InterPro"/>
</dbReference>
<dbReference type="Gene3D" id="2.70.98.70">
    <property type="match status" value="1"/>
</dbReference>
<reference evidence="2" key="1">
    <citation type="submission" date="2018-05" db="EMBL/GenBank/DDBJ databases">
        <authorList>
            <person name="Lanie J.A."/>
            <person name="Ng W.-L."/>
            <person name="Kazmierczak K.M."/>
            <person name="Andrzejewski T.M."/>
            <person name="Davidsen T.M."/>
            <person name="Wayne K.J."/>
            <person name="Tettelin H."/>
            <person name="Glass J.I."/>
            <person name="Rusch D."/>
            <person name="Podicherti R."/>
            <person name="Tsui H.-C.T."/>
            <person name="Winkler M.E."/>
        </authorList>
    </citation>
    <scope>NUCLEOTIDE SEQUENCE</scope>
</reference>
<protein>
    <recommendedName>
        <fullName evidence="1">Heparinase II/III-like C-terminal domain-containing protein</fullName>
    </recommendedName>
</protein>
<feature type="non-terminal residue" evidence="2">
    <location>
        <position position="1"/>
    </location>
</feature>
<sequence length="164" mass="18895">CIFQKNQSINKVYGNSLIHGHKVIKKNYAEDKNFYSIAAAHNGYEKKFGYIHTRSIKILKKEDKIFGHDELKKTKKYSNLLNYFIRFHVYPDTKIVKTKAGNSILISLSNGDGWSLLSETSNFKIEKNIFFANKSRIINNESISMSGEITGEIVSIKWVIERVN</sequence>
<dbReference type="EMBL" id="UINC01029043">
    <property type="protein sequence ID" value="SVB11110.1"/>
    <property type="molecule type" value="Genomic_DNA"/>
</dbReference>
<organism evidence="2">
    <name type="scientific">marine metagenome</name>
    <dbReference type="NCBI Taxonomy" id="408172"/>
    <lineage>
        <taxon>unclassified sequences</taxon>
        <taxon>metagenomes</taxon>
        <taxon>ecological metagenomes</taxon>
    </lineage>
</organism>
<evidence type="ECO:0000313" key="2">
    <source>
        <dbReference type="EMBL" id="SVB11110.1"/>
    </source>
</evidence>
<name>A0A382BB91_9ZZZZ</name>
<dbReference type="AlphaFoldDB" id="A0A382BB91"/>
<gene>
    <name evidence="2" type="ORF">METZ01_LOCUS163964</name>
</gene>